<sequence length="853" mass="96280">MMAPPPFDARGTTEGDATECHICHSPCRMIAKFCPHCGAKMSSIFLAAKRKLPALGCFTKRQPVPMPAPQSVLLDKTPPRKPTVRTLKRRIPVKAMPPGSNQQLHMNGPTPSKAAMAYQALVSSAVPAAATSLPRLHHPSPVVPSTLPHDVDARLQAWINRLQNLHAAVIVYKPSTPHPSQKMLTATAKAKLVRQFATLKDDWVALDLDMHSTVATRSLALWTRSSSILADIPSQPPAATVDDAQVSIKVEGSVMYFKSRRSPAPAVENGDAGRSSPLHVPPKAAFEPGRPSTALEPPLFHATTPQLSPRLSVTKCRHFLHSRPSHLFTQVYFVHGAPGPTIVSVDGGNEGDLLTFRAYCPRTCQASLVQVATSVILQMIPQLHAPLYFRHQLPPNCRYALSHWVSWCSPVLRCLRWKDHALTLRYPCVFRSSNVLQYKGVCFFRCLLQVHVMGDFSIEVSAVDVASDRVFHTHVTLSLLLVHSPTYLDHVATRWCQWGSGLLASLVRQLWLEYTTKGFELLVAGQTPVGRVLPHPLLKMSDADWLVFLHLERERLAIVRSDCVRLAASVALRKHTCRQEQEQKRRIDRRRHHAATTVQRVFRGYVGRIKFHQVVYDDALAHRTLGAMPGTPLTSRRRCDLVRRGWFQDPRTLMAFGFSSSHPVAAVQCPHWIVTHHDMHRHVLNDSHRLIRQAIAAQCIQSHVRRWLAHRWYRTLHRGVVSFQFQVRSTLRRRYRRLHRATHGLSFAFARRIRHTWLLLRIRLRPPHHDEIDWVVELTGLHPDSGVAASQRIPMARLTANGTFERDEWRGMKNYDVATRIVDTTDLFYSAQSHLMTFAVGPSKTTAWQGISR</sequence>
<dbReference type="STRING" id="112090.W4GHN4"/>
<dbReference type="EMBL" id="KI913130">
    <property type="protein sequence ID" value="ETV78468.1"/>
    <property type="molecule type" value="Genomic_DNA"/>
</dbReference>
<proteinExistence type="predicted"/>
<name>W4GHN4_APHAT</name>
<feature type="region of interest" description="Disordered" evidence="1">
    <location>
        <begin position="261"/>
        <end position="280"/>
    </location>
</feature>
<dbReference type="OrthoDB" id="76134at2759"/>
<dbReference type="PROSITE" id="PS50096">
    <property type="entry name" value="IQ"/>
    <property type="match status" value="1"/>
</dbReference>
<evidence type="ECO:0000313" key="2">
    <source>
        <dbReference type="EMBL" id="ETV78468.1"/>
    </source>
</evidence>
<dbReference type="InterPro" id="IPR000048">
    <property type="entry name" value="IQ_motif_EF-hand-BS"/>
</dbReference>
<reference evidence="2" key="1">
    <citation type="submission" date="2013-12" db="EMBL/GenBank/DDBJ databases">
        <title>The Genome Sequence of Aphanomyces astaci APO3.</title>
        <authorList>
            <consortium name="The Broad Institute Genomics Platform"/>
            <person name="Russ C."/>
            <person name="Tyler B."/>
            <person name="van West P."/>
            <person name="Dieguez-Uribeondo J."/>
            <person name="Young S.K."/>
            <person name="Zeng Q."/>
            <person name="Gargeya S."/>
            <person name="Fitzgerald M."/>
            <person name="Abouelleil A."/>
            <person name="Alvarado L."/>
            <person name="Chapman S.B."/>
            <person name="Gainer-Dewar J."/>
            <person name="Goldberg J."/>
            <person name="Griggs A."/>
            <person name="Gujja S."/>
            <person name="Hansen M."/>
            <person name="Howarth C."/>
            <person name="Imamovic A."/>
            <person name="Ireland A."/>
            <person name="Larimer J."/>
            <person name="McCowan C."/>
            <person name="Murphy C."/>
            <person name="Pearson M."/>
            <person name="Poon T.W."/>
            <person name="Priest M."/>
            <person name="Roberts A."/>
            <person name="Saif S."/>
            <person name="Shea T."/>
            <person name="Sykes S."/>
            <person name="Wortman J."/>
            <person name="Nusbaum C."/>
            <person name="Birren B."/>
        </authorList>
    </citation>
    <scope>NUCLEOTIDE SEQUENCE [LARGE SCALE GENOMIC DNA]</scope>
    <source>
        <strain evidence="2">APO3</strain>
    </source>
</reference>
<gene>
    <name evidence="2" type="ORF">H257_07991</name>
</gene>
<dbReference type="VEuPathDB" id="FungiDB:H257_07991"/>
<accession>W4GHN4</accession>
<organism evidence="2">
    <name type="scientific">Aphanomyces astaci</name>
    <name type="common">Crayfish plague agent</name>
    <dbReference type="NCBI Taxonomy" id="112090"/>
    <lineage>
        <taxon>Eukaryota</taxon>
        <taxon>Sar</taxon>
        <taxon>Stramenopiles</taxon>
        <taxon>Oomycota</taxon>
        <taxon>Saprolegniomycetes</taxon>
        <taxon>Saprolegniales</taxon>
        <taxon>Verrucalvaceae</taxon>
        <taxon>Aphanomyces</taxon>
    </lineage>
</organism>
<evidence type="ECO:0000256" key="1">
    <source>
        <dbReference type="SAM" id="MobiDB-lite"/>
    </source>
</evidence>
<dbReference type="AlphaFoldDB" id="W4GHN4"/>
<dbReference type="CDD" id="cd23767">
    <property type="entry name" value="IQCD"/>
    <property type="match status" value="1"/>
</dbReference>
<dbReference type="Pfam" id="PF00612">
    <property type="entry name" value="IQ"/>
    <property type="match status" value="2"/>
</dbReference>
<dbReference type="SMART" id="SM00015">
    <property type="entry name" value="IQ"/>
    <property type="match status" value="2"/>
</dbReference>
<protein>
    <submittedName>
        <fullName evidence="2">Uncharacterized protein</fullName>
    </submittedName>
</protein>
<dbReference type="GeneID" id="20809987"/>
<dbReference type="RefSeq" id="XP_009832049.1">
    <property type="nucleotide sequence ID" value="XM_009833747.1"/>
</dbReference>